<feature type="domain" description="PPIase FKBP-type" evidence="16">
    <location>
        <begin position="169"/>
        <end position="254"/>
    </location>
</feature>
<keyword evidence="12" id="KW-0963">Cytoplasm</keyword>
<keyword evidence="7 12" id="KW-0143">Chaperone</keyword>
<dbReference type="SUPFAM" id="SSF109998">
    <property type="entry name" value="Triger factor/SurA peptide-binding domain-like"/>
    <property type="match status" value="1"/>
</dbReference>
<dbReference type="SUPFAM" id="SSF54534">
    <property type="entry name" value="FKBP-like"/>
    <property type="match status" value="1"/>
</dbReference>
<dbReference type="InterPro" id="IPR005215">
    <property type="entry name" value="Trig_fac"/>
</dbReference>
<comment type="similarity">
    <text evidence="2 12 14">Belongs to the FKBP-type PPIase family. Tig subfamily.</text>
</comment>
<evidence type="ECO:0000256" key="13">
    <source>
        <dbReference type="PROSITE-ProRule" id="PRU00277"/>
    </source>
</evidence>
<dbReference type="GO" id="GO:0043335">
    <property type="term" value="P:protein unfolding"/>
    <property type="evidence" value="ECO:0007669"/>
    <property type="project" value="TreeGrafter"/>
</dbReference>
<evidence type="ECO:0000256" key="1">
    <source>
        <dbReference type="ARBA" id="ARBA00000971"/>
    </source>
</evidence>
<keyword evidence="9 12" id="KW-0131">Cell cycle</keyword>
<dbReference type="GO" id="GO:0051301">
    <property type="term" value="P:cell division"/>
    <property type="evidence" value="ECO:0007669"/>
    <property type="project" value="UniProtKB-KW"/>
</dbReference>
<dbReference type="InterPro" id="IPR037041">
    <property type="entry name" value="Trigger_fac_C_sf"/>
</dbReference>
<evidence type="ECO:0000256" key="7">
    <source>
        <dbReference type="ARBA" id="ARBA00023186"/>
    </source>
</evidence>
<evidence type="ECO:0000313" key="17">
    <source>
        <dbReference type="EMBL" id="HGG02251.1"/>
    </source>
</evidence>
<dbReference type="InterPro" id="IPR046357">
    <property type="entry name" value="PPIase_dom_sf"/>
</dbReference>
<dbReference type="GO" id="GO:0043022">
    <property type="term" value="F:ribosome binding"/>
    <property type="evidence" value="ECO:0007669"/>
    <property type="project" value="TreeGrafter"/>
</dbReference>
<dbReference type="SUPFAM" id="SSF102735">
    <property type="entry name" value="Trigger factor ribosome-binding domain"/>
    <property type="match status" value="1"/>
</dbReference>
<dbReference type="EC" id="5.2.1.8" evidence="3 12"/>
<evidence type="ECO:0000256" key="15">
    <source>
        <dbReference type="SAM" id="MobiDB-lite"/>
    </source>
</evidence>
<evidence type="ECO:0000256" key="14">
    <source>
        <dbReference type="RuleBase" id="RU003914"/>
    </source>
</evidence>
<keyword evidence="6 12" id="KW-0697">Rotamase</keyword>
<name>A0A7C3VRW3_9CYAN</name>
<dbReference type="InterPro" id="IPR027304">
    <property type="entry name" value="Trigger_fact/SurA_dom_sf"/>
</dbReference>
<dbReference type="NCBIfam" id="TIGR00115">
    <property type="entry name" value="tig"/>
    <property type="match status" value="1"/>
</dbReference>
<dbReference type="InterPro" id="IPR008880">
    <property type="entry name" value="Trigger_fac_C"/>
</dbReference>
<dbReference type="Pfam" id="PF00254">
    <property type="entry name" value="FKBP_C"/>
    <property type="match status" value="1"/>
</dbReference>
<dbReference type="GO" id="GO:0051083">
    <property type="term" value="P:'de novo' cotranslational protein folding"/>
    <property type="evidence" value="ECO:0007669"/>
    <property type="project" value="TreeGrafter"/>
</dbReference>
<evidence type="ECO:0000256" key="3">
    <source>
        <dbReference type="ARBA" id="ARBA00013194"/>
    </source>
</evidence>
<sequence length="464" mass="51421">MKVTQEKLPDSQIGLEIEISPETSQKAYDTVLKEFSRSASIPGFRKGKVPRTVLLQRLGASRIKAAAVEEMIQDCIEEAIKQEDIKAIGNYQLRSSFEELVQAFEPGKPLTFSASVDVPPEVTVTGYQGLSIRAEEVTYDPAEVDKFLEERRKEQATLIPVESRPAALGDVAVVDYSGTVLGNDGEPELIAGGQAEDFQIEILEGQFVKGFLEGIVGMNVGETKEVPVQFPDEYANEDLAGKSAVFKITLKELKEKELPELDDDFAQAVSEFQTLAELRASVESQYKDKAERETTANKQEALLDELVKLVEVELPETMISREVDNLLQQAAMRLSNYGIDVKKLYTRENIGQLRQQYRGEAIEKLKTSLGLKQVVKLEGLEVEAAEVEAKIAELKPQLPQDIDPDRLRDLITDQLLEEKAINWLEEKASIELLPQGTLAAEQKAAEASNPEPDSETSPASEPTE</sequence>
<dbReference type="Pfam" id="PF05697">
    <property type="entry name" value="Trigger_N"/>
    <property type="match status" value="1"/>
</dbReference>
<comment type="subcellular location">
    <subcellularLocation>
        <location evidence="12">Cytoplasm</location>
    </subcellularLocation>
    <text evidence="12">About half TF is bound to the ribosome near the polypeptide exit tunnel while the other half is free in the cytoplasm.</text>
</comment>
<evidence type="ECO:0000256" key="9">
    <source>
        <dbReference type="ARBA" id="ARBA00023306"/>
    </source>
</evidence>
<feature type="region of interest" description="Disordered" evidence="15">
    <location>
        <begin position="439"/>
        <end position="464"/>
    </location>
</feature>
<gene>
    <name evidence="12" type="primary">tig</name>
    <name evidence="17" type="ORF">ENR15_16805</name>
</gene>
<dbReference type="Gene3D" id="1.10.3120.10">
    <property type="entry name" value="Trigger factor, C-terminal domain"/>
    <property type="match status" value="1"/>
</dbReference>
<feature type="compositionally biased region" description="Polar residues" evidence="15">
    <location>
        <begin position="455"/>
        <end position="464"/>
    </location>
</feature>
<evidence type="ECO:0000259" key="16">
    <source>
        <dbReference type="PROSITE" id="PS50059"/>
    </source>
</evidence>
<dbReference type="PROSITE" id="PS50059">
    <property type="entry name" value="FKBP_PPIASE"/>
    <property type="match status" value="1"/>
</dbReference>
<dbReference type="HAMAP" id="MF_00303">
    <property type="entry name" value="Trigger_factor_Tig"/>
    <property type="match status" value="1"/>
</dbReference>
<comment type="domain">
    <text evidence="12">Consists of 3 domains; the N-terminus binds the ribosome, the middle domain has PPIase activity, while the C-terminus has intrinsic chaperone activity on its own.</text>
</comment>
<evidence type="ECO:0000256" key="11">
    <source>
        <dbReference type="ARBA" id="ARBA00029986"/>
    </source>
</evidence>
<comment type="caution">
    <text evidence="17">The sequence shown here is derived from an EMBL/GenBank/DDBJ whole genome shotgun (WGS) entry which is preliminary data.</text>
</comment>
<dbReference type="InterPro" id="IPR008881">
    <property type="entry name" value="Trigger_fac_ribosome-bd_bac"/>
</dbReference>
<dbReference type="FunFam" id="3.10.50.40:FF:000001">
    <property type="entry name" value="Trigger factor"/>
    <property type="match status" value="1"/>
</dbReference>
<dbReference type="AlphaFoldDB" id="A0A7C3VRW3"/>
<evidence type="ECO:0000256" key="6">
    <source>
        <dbReference type="ARBA" id="ARBA00023110"/>
    </source>
</evidence>
<evidence type="ECO:0000256" key="12">
    <source>
        <dbReference type="HAMAP-Rule" id="MF_00303"/>
    </source>
</evidence>
<dbReference type="InterPro" id="IPR001179">
    <property type="entry name" value="PPIase_FKBP_dom"/>
</dbReference>
<protein>
    <recommendedName>
        <fullName evidence="4 12">Trigger factor</fullName>
        <shortName evidence="12">TF</shortName>
        <ecNumber evidence="3 12">5.2.1.8</ecNumber>
    </recommendedName>
    <alternativeName>
        <fullName evidence="11 12">PPIase</fullName>
    </alternativeName>
</protein>
<dbReference type="GO" id="GO:0005737">
    <property type="term" value="C:cytoplasm"/>
    <property type="evidence" value="ECO:0007669"/>
    <property type="project" value="UniProtKB-SubCell"/>
</dbReference>
<proteinExistence type="inferred from homology"/>
<evidence type="ECO:0000256" key="4">
    <source>
        <dbReference type="ARBA" id="ARBA00016902"/>
    </source>
</evidence>
<dbReference type="Gene3D" id="3.10.50.40">
    <property type="match status" value="1"/>
</dbReference>
<dbReference type="PANTHER" id="PTHR30560:SF3">
    <property type="entry name" value="TRIGGER FACTOR-LIKE PROTEIN TIG, CHLOROPLASTIC"/>
    <property type="match status" value="1"/>
</dbReference>
<dbReference type="PIRSF" id="PIRSF003095">
    <property type="entry name" value="Trigger_factor"/>
    <property type="match status" value="1"/>
</dbReference>
<comment type="catalytic activity">
    <reaction evidence="1 12 13">
        <text>[protein]-peptidylproline (omega=180) = [protein]-peptidylproline (omega=0)</text>
        <dbReference type="Rhea" id="RHEA:16237"/>
        <dbReference type="Rhea" id="RHEA-COMP:10747"/>
        <dbReference type="Rhea" id="RHEA-COMP:10748"/>
        <dbReference type="ChEBI" id="CHEBI:83833"/>
        <dbReference type="ChEBI" id="CHEBI:83834"/>
        <dbReference type="EC" id="5.2.1.8"/>
    </reaction>
</comment>
<accession>A0A7C3VRW3</accession>
<organism evidence="17">
    <name type="scientific">Planktothricoides sp. SpSt-374</name>
    <dbReference type="NCBI Taxonomy" id="2282167"/>
    <lineage>
        <taxon>Bacteria</taxon>
        <taxon>Bacillati</taxon>
        <taxon>Cyanobacteriota</taxon>
        <taxon>Cyanophyceae</taxon>
        <taxon>Oscillatoriophycideae</taxon>
        <taxon>Oscillatoriales</taxon>
        <taxon>Oscillatoriaceae</taxon>
        <taxon>Planktothricoides</taxon>
    </lineage>
</organism>
<evidence type="ECO:0000256" key="8">
    <source>
        <dbReference type="ARBA" id="ARBA00023235"/>
    </source>
</evidence>
<dbReference type="GO" id="GO:0015031">
    <property type="term" value="P:protein transport"/>
    <property type="evidence" value="ECO:0007669"/>
    <property type="project" value="UniProtKB-UniRule"/>
</dbReference>
<dbReference type="Gene3D" id="3.30.70.1050">
    <property type="entry name" value="Trigger factor ribosome-binding domain"/>
    <property type="match status" value="1"/>
</dbReference>
<comment type="function">
    <text evidence="10 12">Involved in protein export. Acts as a chaperone by maintaining the newly synthesized protein in an open conformation. Functions as a peptidyl-prolyl cis-trans isomerase.</text>
</comment>
<dbReference type="PANTHER" id="PTHR30560">
    <property type="entry name" value="TRIGGER FACTOR CHAPERONE AND PEPTIDYL-PROLYL CIS/TRANS ISOMERASE"/>
    <property type="match status" value="1"/>
</dbReference>
<dbReference type="Pfam" id="PF05698">
    <property type="entry name" value="Trigger_C"/>
    <property type="match status" value="1"/>
</dbReference>
<evidence type="ECO:0000256" key="2">
    <source>
        <dbReference type="ARBA" id="ARBA00005464"/>
    </source>
</evidence>
<keyword evidence="8 12" id="KW-0413">Isomerase</keyword>
<dbReference type="GO" id="GO:0003755">
    <property type="term" value="F:peptidyl-prolyl cis-trans isomerase activity"/>
    <property type="evidence" value="ECO:0007669"/>
    <property type="project" value="UniProtKB-UniRule"/>
</dbReference>
<evidence type="ECO:0000256" key="10">
    <source>
        <dbReference type="ARBA" id="ARBA00024849"/>
    </source>
</evidence>
<evidence type="ECO:0000256" key="5">
    <source>
        <dbReference type="ARBA" id="ARBA00022618"/>
    </source>
</evidence>
<dbReference type="FunFam" id="3.30.70.1050:FF:000004">
    <property type="entry name" value="Trigger factor"/>
    <property type="match status" value="1"/>
</dbReference>
<dbReference type="GO" id="GO:0044183">
    <property type="term" value="F:protein folding chaperone"/>
    <property type="evidence" value="ECO:0007669"/>
    <property type="project" value="TreeGrafter"/>
</dbReference>
<dbReference type="InterPro" id="IPR036611">
    <property type="entry name" value="Trigger_fac_ribosome-bd_sf"/>
</dbReference>
<dbReference type="EMBL" id="DSPX01000170">
    <property type="protein sequence ID" value="HGG02251.1"/>
    <property type="molecule type" value="Genomic_DNA"/>
</dbReference>
<reference evidence="17" key="1">
    <citation type="journal article" date="2020" name="mSystems">
        <title>Genome- and Community-Level Interaction Insights into Carbon Utilization and Element Cycling Functions of Hydrothermarchaeota in Hydrothermal Sediment.</title>
        <authorList>
            <person name="Zhou Z."/>
            <person name="Liu Y."/>
            <person name="Xu W."/>
            <person name="Pan J."/>
            <person name="Luo Z.H."/>
            <person name="Li M."/>
        </authorList>
    </citation>
    <scope>NUCLEOTIDE SEQUENCE [LARGE SCALE GENOMIC DNA]</scope>
    <source>
        <strain evidence="17">SpSt-374</strain>
    </source>
</reference>
<keyword evidence="5 12" id="KW-0132">Cell division</keyword>